<protein>
    <submittedName>
        <fullName evidence="2">Uncharacterized protein</fullName>
    </submittedName>
</protein>
<proteinExistence type="predicted"/>
<evidence type="ECO:0000256" key="1">
    <source>
        <dbReference type="SAM" id="MobiDB-lite"/>
    </source>
</evidence>
<dbReference type="AlphaFoldDB" id="A0A250LQC3"/>
<dbReference type="Proteomes" id="UP001220209">
    <property type="component" value="Plasmid unnamed1"/>
</dbReference>
<dbReference type="EMBL" id="CP090643">
    <property type="protein sequence ID" value="WFN23694.1"/>
    <property type="molecule type" value="Genomic_DNA"/>
</dbReference>
<evidence type="ECO:0000313" key="3">
    <source>
        <dbReference type="EMBL" id="WFN23694.1"/>
    </source>
</evidence>
<sequence>MKQQTNDLSSLSNQPTTGRKREHSMIYFTAIVGPDWAKALLAQEIQAQSELWIAETLAHLSTRHKAYATAEFLHFTAELHENRLTIRCIEEHAAHPFRDLVSFLIAFTEPGCAGEEHRNALIKEAGLSPSTMEGCEQSQTRSISPFYTSLP</sequence>
<geneLocation type="plasmid" evidence="2">
    <name>pBC453</name>
</geneLocation>
<evidence type="ECO:0000313" key="4">
    <source>
        <dbReference type="Proteomes" id="UP001220209"/>
    </source>
</evidence>
<dbReference type="EMBL" id="AP018360">
    <property type="protein sequence ID" value="BBA45451.1"/>
    <property type="molecule type" value="Genomic_DNA"/>
</dbReference>
<reference evidence="3 4" key="3">
    <citation type="submission" date="2021-12" db="EMBL/GenBank/DDBJ databases">
        <title>Genomic and phenotypic characterization of three Burkholderia contaminans isolates recovered from different sources.</title>
        <authorList>
            <person name="Lopez De Volder A."/>
            <person name="Fan Y."/>
            <person name="Nunvar J."/>
            <person name="Herrera T."/>
            <person name="Timp W."/>
            <person name="Degrossi J."/>
        </authorList>
    </citation>
    <scope>NUCLEOTIDE SEQUENCE [LARGE SCALE GENOMIC DNA]</scope>
    <source>
        <strain evidence="3 4">LMG 23361</strain>
        <plasmid evidence="3 4">unnamed1</plasmid>
    </source>
</reference>
<feature type="region of interest" description="Disordered" evidence="1">
    <location>
        <begin position="132"/>
        <end position="151"/>
    </location>
</feature>
<keyword evidence="2" id="KW-0614">Plasmid</keyword>
<accession>A0A250LQC3</accession>
<dbReference type="OrthoDB" id="9898280at2"/>
<reference evidence="2" key="1">
    <citation type="journal article" date="2016" name="Biosci. Biotechnol. Biochem.">
        <title>Bioconversion of AHX to AOH by resting cells of Burkholderia contaminans CH-1.</title>
        <authorList>
            <person name="Choi J.H."/>
            <person name="Kikuchi A."/>
            <person name="Pumkaeo P."/>
            <person name="Hirai H."/>
            <person name="Tokuyama S."/>
            <person name="Kawagishi H."/>
        </authorList>
    </citation>
    <scope>NUCLEOTIDE SEQUENCE</scope>
    <source>
        <strain evidence="2">CH-1</strain>
        <plasmid evidence="2">pBC453</plasmid>
    </source>
</reference>
<geneLocation type="plasmid" evidence="3 4">
    <name>unnamed1</name>
</geneLocation>
<evidence type="ECO:0000313" key="2">
    <source>
        <dbReference type="EMBL" id="BBA45451.1"/>
    </source>
</evidence>
<name>A0A250LQC3_9BURK</name>
<dbReference type="RefSeq" id="WP_135370876.1">
    <property type="nucleotide sequence ID" value="NZ_AP018360.1"/>
</dbReference>
<reference evidence="2" key="2">
    <citation type="journal article" date="2017" name="Genome Announc.">
        <title>High-Quality Draft Genome Sequence of Burkholderia contaminans CH-1, a Gram-Negative Bacterium That Metabolizes 2-Azahypoxanthine, a Plant Growth-Regulating Compound.</title>
        <authorList>
            <person name="Choi J.-H."/>
            <person name="Sugiura H."/>
            <person name="Moriuchi R."/>
            <person name="Kawagishi H."/>
            <person name="Dohra H."/>
        </authorList>
    </citation>
    <scope>NUCLEOTIDE SEQUENCE</scope>
    <source>
        <strain evidence="2">CH-1</strain>
        <plasmid evidence="2">pBC453</plasmid>
    </source>
</reference>
<gene>
    <name evidence="2" type="ORF">BCCH1_79620</name>
    <name evidence="3" type="ORF">LXE91_39870</name>
</gene>
<organism evidence="2">
    <name type="scientific">Burkholderia contaminans</name>
    <dbReference type="NCBI Taxonomy" id="488447"/>
    <lineage>
        <taxon>Bacteria</taxon>
        <taxon>Pseudomonadati</taxon>
        <taxon>Pseudomonadota</taxon>
        <taxon>Betaproteobacteria</taxon>
        <taxon>Burkholderiales</taxon>
        <taxon>Burkholderiaceae</taxon>
        <taxon>Burkholderia</taxon>
        <taxon>Burkholderia cepacia complex</taxon>
    </lineage>
</organism>